<dbReference type="Proteomes" id="UP001597347">
    <property type="component" value="Unassembled WGS sequence"/>
</dbReference>
<evidence type="ECO:0000256" key="3">
    <source>
        <dbReference type="ARBA" id="ARBA00022692"/>
    </source>
</evidence>
<dbReference type="EMBL" id="JBHUEA010000004">
    <property type="protein sequence ID" value="MFD1720717.1"/>
    <property type="molecule type" value="Genomic_DNA"/>
</dbReference>
<evidence type="ECO:0000256" key="6">
    <source>
        <dbReference type="ARBA" id="ARBA00023303"/>
    </source>
</evidence>
<proteinExistence type="inferred from homology"/>
<reference evidence="12" key="1">
    <citation type="journal article" date="2019" name="Int. J. Syst. Evol. Microbiol.">
        <title>The Global Catalogue of Microorganisms (GCM) 10K type strain sequencing project: providing services to taxonomists for standard genome sequencing and annotation.</title>
        <authorList>
            <consortium name="The Broad Institute Genomics Platform"/>
            <consortium name="The Broad Institute Genome Sequencing Center for Infectious Disease"/>
            <person name="Wu L."/>
            <person name="Ma J."/>
        </authorList>
    </citation>
    <scope>NUCLEOTIDE SEQUENCE [LARGE SCALE GENOMIC DNA]</scope>
    <source>
        <strain evidence="12">CGMCC 1.12471</strain>
    </source>
</reference>
<dbReference type="InterPro" id="IPR003691">
    <property type="entry name" value="FluC"/>
</dbReference>
<keyword evidence="6 10" id="KW-0407">Ion channel</keyword>
<evidence type="ECO:0000256" key="9">
    <source>
        <dbReference type="ARBA" id="ARBA00049940"/>
    </source>
</evidence>
<dbReference type="HAMAP" id="MF_00454">
    <property type="entry name" value="FluC"/>
    <property type="match status" value="1"/>
</dbReference>
<evidence type="ECO:0000256" key="10">
    <source>
        <dbReference type="HAMAP-Rule" id="MF_00454"/>
    </source>
</evidence>
<keyword evidence="5 10" id="KW-0472">Membrane</keyword>
<comment type="subcellular location">
    <subcellularLocation>
        <location evidence="1 10">Cell membrane</location>
        <topology evidence="1 10">Multi-pass membrane protein</topology>
    </subcellularLocation>
</comment>
<feature type="transmembrane region" description="Helical" evidence="10">
    <location>
        <begin position="93"/>
        <end position="116"/>
    </location>
</feature>
<organism evidence="11 12">
    <name type="scientific">Amnibacterium endophyticum</name>
    <dbReference type="NCBI Taxonomy" id="2109337"/>
    <lineage>
        <taxon>Bacteria</taxon>
        <taxon>Bacillati</taxon>
        <taxon>Actinomycetota</taxon>
        <taxon>Actinomycetes</taxon>
        <taxon>Micrococcales</taxon>
        <taxon>Microbacteriaceae</taxon>
        <taxon>Amnibacterium</taxon>
    </lineage>
</organism>
<comment type="catalytic activity">
    <reaction evidence="8">
        <text>fluoride(in) = fluoride(out)</text>
        <dbReference type="Rhea" id="RHEA:76159"/>
        <dbReference type="ChEBI" id="CHEBI:17051"/>
    </reaction>
    <physiologicalReaction direction="left-to-right" evidence="8">
        <dbReference type="Rhea" id="RHEA:76160"/>
    </physiologicalReaction>
</comment>
<keyword evidence="3 10" id="KW-0812">Transmembrane</keyword>
<keyword evidence="10" id="KW-0915">Sodium</keyword>
<keyword evidence="10" id="KW-0813">Transport</keyword>
<comment type="activity regulation">
    <text evidence="10">Na(+) is not transported, but it plays an essential structural role and its presence is essential for fluoride channel function.</text>
</comment>
<evidence type="ECO:0000256" key="8">
    <source>
        <dbReference type="ARBA" id="ARBA00035585"/>
    </source>
</evidence>
<keyword evidence="2 10" id="KW-1003">Cell membrane</keyword>
<evidence type="ECO:0000256" key="7">
    <source>
        <dbReference type="ARBA" id="ARBA00035120"/>
    </source>
</evidence>
<evidence type="ECO:0000256" key="4">
    <source>
        <dbReference type="ARBA" id="ARBA00022989"/>
    </source>
</evidence>
<feature type="binding site" evidence="10">
    <location>
        <position position="103"/>
    </location>
    <ligand>
        <name>Na(+)</name>
        <dbReference type="ChEBI" id="CHEBI:29101"/>
        <note>structural</note>
    </ligand>
</feature>
<evidence type="ECO:0000256" key="2">
    <source>
        <dbReference type="ARBA" id="ARBA00022475"/>
    </source>
</evidence>
<name>A0ABW4LEA0_9MICO</name>
<keyword evidence="10" id="KW-0406">Ion transport</keyword>
<evidence type="ECO:0000313" key="11">
    <source>
        <dbReference type="EMBL" id="MFD1720717.1"/>
    </source>
</evidence>
<evidence type="ECO:0000313" key="12">
    <source>
        <dbReference type="Proteomes" id="UP001597347"/>
    </source>
</evidence>
<accession>A0ABW4LEA0</accession>
<keyword evidence="10" id="KW-0479">Metal-binding</keyword>
<evidence type="ECO:0000256" key="1">
    <source>
        <dbReference type="ARBA" id="ARBA00004651"/>
    </source>
</evidence>
<feature type="binding site" evidence="10">
    <location>
        <position position="106"/>
    </location>
    <ligand>
        <name>Na(+)</name>
        <dbReference type="ChEBI" id="CHEBI:29101"/>
        <note>structural</note>
    </ligand>
</feature>
<gene>
    <name evidence="10" type="primary">fluC</name>
    <name evidence="10" type="synonym">crcB</name>
    <name evidence="11" type="ORF">ACFSBI_04085</name>
</gene>
<dbReference type="Pfam" id="PF02537">
    <property type="entry name" value="CRCB"/>
    <property type="match status" value="1"/>
</dbReference>
<keyword evidence="12" id="KW-1185">Reference proteome</keyword>
<sequence length="156" mass="15021">MTSPELDPLPLDSDAVGGRGLSPLHLRPAAIGLVAAGGALGTAAREGLALGVPDVGRLPLAVLVANVAGAFVLGLLLDALARLGPDEGGRRRVRLLVGTGFCGGFTTYSALATSTAVLLGDGAAGTGLLYAAATLLLGAAASAAGIACGALAGRRA</sequence>
<comment type="similarity">
    <text evidence="7 10">Belongs to the fluoride channel Fluc/FEX (TC 1.A.43) family.</text>
</comment>
<dbReference type="RefSeq" id="WP_377932307.1">
    <property type="nucleotide sequence ID" value="NZ_JBHUEA010000004.1"/>
</dbReference>
<keyword evidence="4 10" id="KW-1133">Transmembrane helix</keyword>
<feature type="transmembrane region" description="Helical" evidence="10">
    <location>
        <begin position="128"/>
        <end position="152"/>
    </location>
</feature>
<feature type="transmembrane region" description="Helical" evidence="10">
    <location>
        <begin position="60"/>
        <end position="81"/>
    </location>
</feature>
<protein>
    <recommendedName>
        <fullName evidence="10">Fluoride-specific ion channel FluC</fullName>
    </recommendedName>
</protein>
<evidence type="ECO:0000256" key="5">
    <source>
        <dbReference type="ARBA" id="ARBA00023136"/>
    </source>
</evidence>
<comment type="caution">
    <text evidence="11">The sequence shown here is derived from an EMBL/GenBank/DDBJ whole genome shotgun (WGS) entry which is preliminary data.</text>
</comment>
<comment type="function">
    <text evidence="9 10">Fluoride-specific ion channel. Important for reducing fluoride concentration in the cell, thus reducing its toxicity.</text>
</comment>